<evidence type="ECO:0000313" key="3">
    <source>
        <dbReference type="Proteomes" id="UP000709336"/>
    </source>
</evidence>
<comment type="caution">
    <text evidence="2">The sequence shown here is derived from an EMBL/GenBank/DDBJ whole genome shotgun (WGS) entry which is preliminary data.</text>
</comment>
<dbReference type="Gene3D" id="1.25.40.10">
    <property type="entry name" value="Tetratricopeptide repeat domain"/>
    <property type="match status" value="1"/>
</dbReference>
<name>A0ABX1R385_9ALTE</name>
<reference evidence="2 3" key="1">
    <citation type="submission" date="2020-03" db="EMBL/GenBank/DDBJ databases">
        <title>Alteromonas ponticola sp. nov., isolated from seawater.</title>
        <authorList>
            <person name="Yoon J.-H."/>
            <person name="Kim Y.-O."/>
        </authorList>
    </citation>
    <scope>NUCLEOTIDE SEQUENCE [LARGE SCALE GENOMIC DNA]</scope>
    <source>
        <strain evidence="2 3">MYP5</strain>
    </source>
</reference>
<keyword evidence="1" id="KW-0472">Membrane</keyword>
<dbReference type="EMBL" id="JAATNW010000006">
    <property type="protein sequence ID" value="NMH60902.1"/>
    <property type="molecule type" value="Genomic_DNA"/>
</dbReference>
<dbReference type="Proteomes" id="UP000709336">
    <property type="component" value="Unassembled WGS sequence"/>
</dbReference>
<proteinExistence type="predicted"/>
<dbReference type="Pfam" id="PF13181">
    <property type="entry name" value="TPR_8"/>
    <property type="match status" value="1"/>
</dbReference>
<dbReference type="SUPFAM" id="SSF48452">
    <property type="entry name" value="TPR-like"/>
    <property type="match status" value="1"/>
</dbReference>
<evidence type="ECO:0008006" key="4">
    <source>
        <dbReference type="Google" id="ProtNLM"/>
    </source>
</evidence>
<dbReference type="InterPro" id="IPR011990">
    <property type="entry name" value="TPR-like_helical_dom_sf"/>
</dbReference>
<dbReference type="InterPro" id="IPR019734">
    <property type="entry name" value="TPR_rpt"/>
</dbReference>
<dbReference type="RefSeq" id="WP_169211443.1">
    <property type="nucleotide sequence ID" value="NZ_JAATNW010000006.1"/>
</dbReference>
<sequence>MSTSTLFSQLKFIFCAVILCFSTMSVSASEQLKYEQERSRILRLSYYESFEALQNSSIFDSSTPLGRYFINSITTVSHRAEDAVELDETDLISLKSNYPEIELEYRVRQIIYNENTIAEKVRQLEYYARQAESNGWERIYLYAMGIIVDLELGNGFAVSALIRLLEIVDNAPLYEYAEISFDYPLQSVYNDLASAFNQLKQHERSITYCKMYEDSLPKNYHDIHTVAHCMVWPLSALGRYNEALQLLLKSVQLAKQDNDIWGISKSYLYSSEVALEMRQFDLAEEFVREAIKVQQDNHYAGMEGYAYDYLLLARIKIKKNEIAEAKKYLRFSREEQSLGKLSNYLNYDFILSEARIAESEGDHEKSVSLYKKAINLIADTHQSIPWETISDLTSKLSKKRITNQISSSEFLIGESRTTLIAGIILLVTSIIIWLIYLNVYRRNQDTYISQQVDTTTGAYNMLAFYQRAKGVPAMYSNSYVLLIELKLRNDLSLFENLLSSFAKQIRYQLKPTESIGRFSGTVLALILEGDDTDKVHDRITKIQGTLIASDFVFRTSPVQRLNKSKVKRTIDACSDNLKTRLFLGEIKA</sequence>
<accession>A0ABX1R385</accession>
<feature type="transmembrane region" description="Helical" evidence="1">
    <location>
        <begin position="419"/>
        <end position="439"/>
    </location>
</feature>
<evidence type="ECO:0000313" key="2">
    <source>
        <dbReference type="EMBL" id="NMH60902.1"/>
    </source>
</evidence>
<keyword evidence="1" id="KW-0812">Transmembrane</keyword>
<keyword evidence="1" id="KW-1133">Transmembrane helix</keyword>
<organism evidence="2 3">
    <name type="scientific">Alteromonas ponticola</name>
    <dbReference type="NCBI Taxonomy" id="2720613"/>
    <lineage>
        <taxon>Bacteria</taxon>
        <taxon>Pseudomonadati</taxon>
        <taxon>Pseudomonadota</taxon>
        <taxon>Gammaproteobacteria</taxon>
        <taxon>Alteromonadales</taxon>
        <taxon>Alteromonadaceae</taxon>
        <taxon>Alteromonas/Salinimonas group</taxon>
        <taxon>Alteromonas</taxon>
    </lineage>
</organism>
<protein>
    <recommendedName>
        <fullName evidence="4">Tetratricopeptide repeat protein</fullName>
    </recommendedName>
</protein>
<evidence type="ECO:0000256" key="1">
    <source>
        <dbReference type="SAM" id="Phobius"/>
    </source>
</evidence>
<gene>
    <name evidence="2" type="ORF">HCJ96_12765</name>
</gene>
<keyword evidence="3" id="KW-1185">Reference proteome</keyword>